<evidence type="ECO:0000313" key="2">
    <source>
        <dbReference type="EMBL" id="MFD0862961.1"/>
    </source>
</evidence>
<feature type="signal peptide" evidence="1">
    <location>
        <begin position="1"/>
        <end position="23"/>
    </location>
</feature>
<keyword evidence="1" id="KW-0732">Signal</keyword>
<name>A0ABW3CZJ8_9FLAO</name>
<evidence type="ECO:0000256" key="1">
    <source>
        <dbReference type="SAM" id="SignalP"/>
    </source>
</evidence>
<dbReference type="Proteomes" id="UP001596978">
    <property type="component" value="Unassembled WGS sequence"/>
</dbReference>
<keyword evidence="3" id="KW-1185">Reference proteome</keyword>
<comment type="caution">
    <text evidence="2">The sequence shown here is derived from an EMBL/GenBank/DDBJ whole genome shotgun (WGS) entry which is preliminary data.</text>
</comment>
<evidence type="ECO:0000313" key="3">
    <source>
        <dbReference type="Proteomes" id="UP001596978"/>
    </source>
</evidence>
<organism evidence="2 3">
    <name type="scientific">Sungkyunkwania multivorans</name>
    <dbReference type="NCBI Taxonomy" id="1173618"/>
    <lineage>
        <taxon>Bacteria</taxon>
        <taxon>Pseudomonadati</taxon>
        <taxon>Bacteroidota</taxon>
        <taxon>Flavobacteriia</taxon>
        <taxon>Flavobacteriales</taxon>
        <taxon>Flavobacteriaceae</taxon>
        <taxon>Sungkyunkwania</taxon>
    </lineage>
</organism>
<dbReference type="RefSeq" id="WP_386408581.1">
    <property type="nucleotide sequence ID" value="NZ_JBHTJH010000017.1"/>
</dbReference>
<sequence>MKTLKLLPLFLVAFLFCNYTAVAQEEEEDEEDEVVEEVATRIIGTYTGVEDGAFVFTHEDENGEENTISFEKVSPLLKGMYDLSDKKLVGKKFQIEYITENVVDEDDEEMLTSERTIISLTKL</sequence>
<protein>
    <submittedName>
        <fullName evidence="2">Uncharacterized protein</fullName>
    </submittedName>
</protein>
<proteinExistence type="predicted"/>
<gene>
    <name evidence="2" type="ORF">ACFQ1M_12165</name>
</gene>
<feature type="chain" id="PRO_5045260951" evidence="1">
    <location>
        <begin position="24"/>
        <end position="123"/>
    </location>
</feature>
<dbReference type="EMBL" id="JBHTJH010000017">
    <property type="protein sequence ID" value="MFD0862961.1"/>
    <property type="molecule type" value="Genomic_DNA"/>
</dbReference>
<accession>A0ABW3CZJ8</accession>
<reference evidence="3" key="1">
    <citation type="journal article" date="2019" name="Int. J. Syst. Evol. Microbiol.">
        <title>The Global Catalogue of Microorganisms (GCM) 10K type strain sequencing project: providing services to taxonomists for standard genome sequencing and annotation.</title>
        <authorList>
            <consortium name="The Broad Institute Genomics Platform"/>
            <consortium name="The Broad Institute Genome Sequencing Center for Infectious Disease"/>
            <person name="Wu L."/>
            <person name="Ma J."/>
        </authorList>
    </citation>
    <scope>NUCLEOTIDE SEQUENCE [LARGE SCALE GENOMIC DNA]</scope>
    <source>
        <strain evidence="3">CCUG 62952</strain>
    </source>
</reference>